<protein>
    <submittedName>
        <fullName evidence="3">Neuronal membrane glycoprotein M6-a-like isoform X1</fullName>
    </submittedName>
</protein>
<feature type="transmembrane region" description="Helical" evidence="1">
    <location>
        <begin position="124"/>
        <end position="154"/>
    </location>
</feature>
<dbReference type="AlphaFoldDB" id="A0A6P4Y5P3"/>
<keyword evidence="2" id="KW-1185">Reference proteome</keyword>
<feature type="transmembrane region" description="Helical" evidence="1">
    <location>
        <begin position="219"/>
        <end position="241"/>
    </location>
</feature>
<evidence type="ECO:0000313" key="3">
    <source>
        <dbReference type="RefSeq" id="XP_019619773.1"/>
    </source>
</evidence>
<dbReference type="GO" id="GO:0031175">
    <property type="term" value="P:neuron projection development"/>
    <property type="evidence" value="ECO:0007669"/>
    <property type="project" value="TreeGrafter"/>
</dbReference>
<keyword evidence="1" id="KW-0472">Membrane</keyword>
<dbReference type="PANTHER" id="PTHR11683">
    <property type="entry name" value="MYELIN PROTEOLIPID"/>
    <property type="match status" value="1"/>
</dbReference>
<evidence type="ECO:0000256" key="1">
    <source>
        <dbReference type="SAM" id="Phobius"/>
    </source>
</evidence>
<dbReference type="GO" id="GO:0005886">
    <property type="term" value="C:plasma membrane"/>
    <property type="evidence" value="ECO:0007669"/>
    <property type="project" value="TreeGrafter"/>
</dbReference>
<dbReference type="OrthoDB" id="9993736at2759"/>
<accession>A0A6P4Y5P3</accession>
<dbReference type="Proteomes" id="UP000515135">
    <property type="component" value="Unplaced"/>
</dbReference>
<name>A0A6P4Y5P3_BRABE</name>
<reference evidence="3" key="1">
    <citation type="submission" date="2025-08" db="UniProtKB">
        <authorList>
            <consortium name="RefSeq"/>
        </authorList>
    </citation>
    <scope>IDENTIFICATION</scope>
    <source>
        <tissue evidence="3">Gonad</tissue>
    </source>
</reference>
<dbReference type="InterPro" id="IPR001614">
    <property type="entry name" value="Myelin_PLP"/>
</dbReference>
<keyword evidence="1" id="KW-0812">Transmembrane</keyword>
<dbReference type="Pfam" id="PF01275">
    <property type="entry name" value="Myelin_PLP"/>
    <property type="match status" value="1"/>
</dbReference>
<gene>
    <name evidence="3" type="primary">LOC109466493</name>
</gene>
<dbReference type="KEGG" id="bbel:109466493"/>
<keyword evidence="1" id="KW-1133">Transmembrane helix</keyword>
<proteinExistence type="predicted"/>
<dbReference type="GeneID" id="109466493"/>
<evidence type="ECO:0000313" key="2">
    <source>
        <dbReference type="Proteomes" id="UP000515135"/>
    </source>
</evidence>
<organism evidence="2 3">
    <name type="scientific">Branchiostoma belcheri</name>
    <name type="common">Amphioxus</name>
    <dbReference type="NCBI Taxonomy" id="7741"/>
    <lineage>
        <taxon>Eukaryota</taxon>
        <taxon>Metazoa</taxon>
        <taxon>Chordata</taxon>
        <taxon>Cephalochordata</taxon>
        <taxon>Leptocardii</taxon>
        <taxon>Amphioxiformes</taxon>
        <taxon>Branchiostomatidae</taxon>
        <taxon>Branchiostoma</taxon>
    </lineage>
</organism>
<feature type="transmembrane region" description="Helical" evidence="1">
    <location>
        <begin position="30"/>
        <end position="51"/>
    </location>
</feature>
<feature type="transmembrane region" description="Helical" evidence="1">
    <location>
        <begin position="79"/>
        <end position="103"/>
    </location>
</feature>
<dbReference type="PANTHER" id="PTHR11683:SF12">
    <property type="entry name" value="M6, ISOFORM F"/>
    <property type="match status" value="1"/>
</dbReference>
<dbReference type="PRINTS" id="PR00214">
    <property type="entry name" value="MYELINPLP"/>
</dbReference>
<dbReference type="RefSeq" id="XP_019619773.1">
    <property type="nucleotide sequence ID" value="XM_019764214.1"/>
</dbReference>
<sequence length="283" mass="31370">MTRYELQTGETEGCCDACIRCLGRIPYASLIATILLAAGIAVFCGSFYTAVIQTRTLFSFGDARAVTDNFNNLVEALKWSAVGITAFMGVYAFILLLIGFLATGASKEKKYCGFGTGLGSRITVAFFLVLTYIIFIGWLLMSCMGVIPSLFFYLTVIVKAKPYTVNGNNCLNLQQFGLDVVFNTTGTPTVPANTNLGTNMWEYCGNDYNKFQADGFQLFNLYIVALVGALVVTISLVHYLMCLSANYAHLKDSGKIYKYEETKYREEQELHNIVTNSKEKLNY</sequence>